<dbReference type="InterPro" id="IPR036259">
    <property type="entry name" value="MFS_trans_sf"/>
</dbReference>
<dbReference type="EMBL" id="KE164737">
    <property type="protein sequence ID" value="EPQ19820.1"/>
    <property type="molecule type" value="Genomic_DNA"/>
</dbReference>
<comment type="subcellular location">
    <subcellularLocation>
        <location evidence="3">Cell membrane</location>
        <topology evidence="3">Multi-pass membrane protein</topology>
    </subcellularLocation>
    <subcellularLocation>
        <location evidence="1">Membrane</location>
        <topology evidence="1">Multi-pass membrane protein</topology>
    </subcellularLocation>
</comment>
<feature type="transmembrane region" description="Helical" evidence="3">
    <location>
        <begin position="234"/>
        <end position="255"/>
    </location>
</feature>
<proteinExistence type="inferred from homology"/>
<gene>
    <name evidence="5" type="ORF">D623_10023487</name>
</gene>
<keyword evidence="3" id="KW-0813">Transport</keyword>
<feature type="compositionally biased region" description="Low complexity" evidence="4">
    <location>
        <begin position="512"/>
        <end position="528"/>
    </location>
</feature>
<evidence type="ECO:0000256" key="1">
    <source>
        <dbReference type="ARBA" id="ARBA00004141"/>
    </source>
</evidence>
<feature type="region of interest" description="Disordered" evidence="4">
    <location>
        <begin position="511"/>
        <end position="538"/>
    </location>
</feature>
<protein>
    <recommendedName>
        <fullName evidence="3">Solute carrier organic anion transporter family member</fullName>
    </recommendedName>
</protein>
<dbReference type="InterPro" id="IPR004156">
    <property type="entry name" value="OATP"/>
</dbReference>
<feature type="transmembrane region" description="Helical" evidence="3">
    <location>
        <begin position="381"/>
        <end position="399"/>
    </location>
</feature>
<comment type="similarity">
    <text evidence="3">Belongs to the organo anion transporter (TC 2.A.60) family.</text>
</comment>
<sequence length="538" mass="57599">MAAGPRSSECGWRAFTPKCLQALNTPRGFLGFLCAASFLQGMTVNGFINTVITSIERRYDLHSYQSGLIASTYDLAACLCLTFVSYFGGNGHKPRWLGWGVLLMGAGSLVFALPHFTTGPYQVEVDEGLGLCRANRSVACGDRASSLSSYRLVFMLGQFLHGAGATPLYTLGVTYLDENVKSSYSPVYIAIFYTAAILGPAAGYLIGGALLNIYTEIGRRTELTTESPLWVGAWWVGFLGSGAAAFFIAVPILGYPRQLPGSQRYVAMRASETHQLKDRGPQAARSPGFGKTIRDLPLSIWLLLKNPVFILLCLAGATEATLIAGMSTFGPKFLESQFSLSTSEAATLFGYLVVPAGGGGTFLGGFFVNKLKLRGSSIIKFCLTCSLTSLLAILVFFAHCPNVPMAGVTAHHNGRCVGDQQRSFALGIQWIVVRTLGGIPGPIAFGWVIDKACLLWQDQCGQQGSCFLYQNATMSRYMLIAGLVYKVLGFLFFAAAYVLYTCLPGSPQGLEASLPSQSSASDSPSDLQGAPSDLQSNV</sequence>
<organism evidence="5 6">
    <name type="scientific">Myotis brandtii</name>
    <name type="common">Brandt's bat</name>
    <dbReference type="NCBI Taxonomy" id="109478"/>
    <lineage>
        <taxon>Eukaryota</taxon>
        <taxon>Metazoa</taxon>
        <taxon>Chordata</taxon>
        <taxon>Craniata</taxon>
        <taxon>Vertebrata</taxon>
        <taxon>Euteleostomi</taxon>
        <taxon>Mammalia</taxon>
        <taxon>Eutheria</taxon>
        <taxon>Laurasiatheria</taxon>
        <taxon>Chiroptera</taxon>
        <taxon>Yangochiroptera</taxon>
        <taxon>Vespertilionidae</taxon>
        <taxon>Myotis</taxon>
    </lineage>
</organism>
<feature type="transmembrane region" description="Helical" evidence="3">
    <location>
        <begin position="152"/>
        <end position="176"/>
    </location>
</feature>
<dbReference type="eggNOG" id="KOG3626">
    <property type="taxonomic scope" value="Eukaryota"/>
</dbReference>
<feature type="transmembrane region" description="Helical" evidence="3">
    <location>
        <begin position="349"/>
        <end position="369"/>
    </location>
</feature>
<evidence type="ECO:0000256" key="4">
    <source>
        <dbReference type="SAM" id="MobiDB-lite"/>
    </source>
</evidence>
<dbReference type="PANTHER" id="PTHR11388:SF100">
    <property type="entry name" value="SOLUTE CARRIER ORGANIC ANION TRANSPORTER FAMILY MEMBER 4A1"/>
    <property type="match status" value="1"/>
</dbReference>
<evidence type="ECO:0000256" key="2">
    <source>
        <dbReference type="ARBA" id="ARBA00023157"/>
    </source>
</evidence>
<feature type="transmembrane region" description="Helical" evidence="3">
    <location>
        <begin position="188"/>
        <end position="214"/>
    </location>
</feature>
<feature type="transmembrane region" description="Helical" evidence="3">
    <location>
        <begin position="477"/>
        <end position="500"/>
    </location>
</feature>
<feature type="transmembrane region" description="Helical" evidence="3">
    <location>
        <begin position="308"/>
        <end position="329"/>
    </location>
</feature>
<dbReference type="GO" id="GO:0006811">
    <property type="term" value="P:monoatomic ion transport"/>
    <property type="evidence" value="ECO:0007669"/>
    <property type="project" value="UniProtKB-KW"/>
</dbReference>
<keyword evidence="3" id="KW-0472">Membrane</keyword>
<keyword evidence="6" id="KW-1185">Reference proteome</keyword>
<dbReference type="Pfam" id="PF03137">
    <property type="entry name" value="OATP"/>
    <property type="match status" value="2"/>
</dbReference>
<evidence type="ECO:0000313" key="6">
    <source>
        <dbReference type="Proteomes" id="UP000052978"/>
    </source>
</evidence>
<dbReference type="AlphaFoldDB" id="S7NSK4"/>
<feature type="transmembrane region" description="Helical" evidence="3">
    <location>
        <begin position="68"/>
        <end position="89"/>
    </location>
</feature>
<dbReference type="NCBIfam" id="TIGR00805">
    <property type="entry name" value="oat"/>
    <property type="match status" value="1"/>
</dbReference>
<dbReference type="GO" id="GO:0015347">
    <property type="term" value="F:sodium-independent organic anion transmembrane transporter activity"/>
    <property type="evidence" value="ECO:0007669"/>
    <property type="project" value="TreeGrafter"/>
</dbReference>
<dbReference type="GO" id="GO:0043252">
    <property type="term" value="P:sodium-independent organic anion transport"/>
    <property type="evidence" value="ECO:0007669"/>
    <property type="project" value="TreeGrafter"/>
</dbReference>
<comment type="caution">
    <text evidence="3">Lacks conserved residue(s) required for the propagation of feature annotation.</text>
</comment>
<dbReference type="Proteomes" id="UP000052978">
    <property type="component" value="Unassembled WGS sequence"/>
</dbReference>
<dbReference type="SUPFAM" id="SSF103473">
    <property type="entry name" value="MFS general substrate transporter"/>
    <property type="match status" value="1"/>
</dbReference>
<name>S7NSK4_MYOBR</name>
<keyword evidence="3" id="KW-1133">Transmembrane helix</keyword>
<accession>S7NSK4</accession>
<keyword evidence="3" id="KW-0406">Ion transport</keyword>
<dbReference type="PANTHER" id="PTHR11388">
    <property type="entry name" value="ORGANIC ANION TRANSPORTER"/>
    <property type="match status" value="1"/>
</dbReference>
<dbReference type="GO" id="GO:0016323">
    <property type="term" value="C:basolateral plasma membrane"/>
    <property type="evidence" value="ECO:0007669"/>
    <property type="project" value="TreeGrafter"/>
</dbReference>
<dbReference type="GO" id="GO:0015349">
    <property type="term" value="F:thyroid hormone transmembrane transporter activity"/>
    <property type="evidence" value="ECO:0007669"/>
    <property type="project" value="TreeGrafter"/>
</dbReference>
<feature type="transmembrane region" description="Helical" evidence="3">
    <location>
        <begin position="96"/>
        <end position="116"/>
    </location>
</feature>
<reference evidence="5 6" key="1">
    <citation type="journal article" date="2013" name="Nat. Commun.">
        <title>Genome analysis reveals insights into physiology and longevity of the Brandt's bat Myotis brandtii.</title>
        <authorList>
            <person name="Seim I."/>
            <person name="Fang X."/>
            <person name="Xiong Z."/>
            <person name="Lobanov A.V."/>
            <person name="Huang Z."/>
            <person name="Ma S."/>
            <person name="Feng Y."/>
            <person name="Turanov A.A."/>
            <person name="Zhu Y."/>
            <person name="Lenz T.L."/>
            <person name="Gerashchenko M.V."/>
            <person name="Fan D."/>
            <person name="Hee Yim S."/>
            <person name="Yao X."/>
            <person name="Jordan D."/>
            <person name="Xiong Y."/>
            <person name="Ma Y."/>
            <person name="Lyapunov A.N."/>
            <person name="Chen G."/>
            <person name="Kulakova O.I."/>
            <person name="Sun Y."/>
            <person name="Lee S.G."/>
            <person name="Bronson R.T."/>
            <person name="Moskalev A.A."/>
            <person name="Sunyaev S.R."/>
            <person name="Zhang G."/>
            <person name="Krogh A."/>
            <person name="Wang J."/>
            <person name="Gladyshev V.N."/>
        </authorList>
    </citation>
    <scope>NUCLEOTIDE SEQUENCE [LARGE SCALE GENOMIC DNA]</scope>
</reference>
<evidence type="ECO:0000313" key="5">
    <source>
        <dbReference type="EMBL" id="EPQ19820.1"/>
    </source>
</evidence>
<keyword evidence="2" id="KW-1015">Disulfide bond</keyword>
<feature type="transmembrane region" description="Helical" evidence="3">
    <location>
        <begin position="28"/>
        <end position="48"/>
    </location>
</feature>
<dbReference type="Gene3D" id="1.20.1250.20">
    <property type="entry name" value="MFS general substrate transporter like domains"/>
    <property type="match status" value="1"/>
</dbReference>
<keyword evidence="3" id="KW-0812">Transmembrane</keyword>
<evidence type="ECO:0000256" key="3">
    <source>
        <dbReference type="RuleBase" id="RU362056"/>
    </source>
</evidence>